<evidence type="ECO:0000313" key="3">
    <source>
        <dbReference type="Proteomes" id="UP001176941"/>
    </source>
</evidence>
<reference evidence="2" key="1">
    <citation type="submission" date="2023-04" db="EMBL/GenBank/DDBJ databases">
        <authorList>
            <consortium name="ELIXIR-Norway"/>
        </authorList>
    </citation>
    <scope>NUCLEOTIDE SEQUENCE [LARGE SCALE GENOMIC DNA]</scope>
</reference>
<feature type="compositionally biased region" description="Low complexity" evidence="1">
    <location>
        <begin position="54"/>
        <end position="75"/>
    </location>
</feature>
<feature type="compositionally biased region" description="Polar residues" evidence="1">
    <location>
        <begin position="198"/>
        <end position="208"/>
    </location>
</feature>
<feature type="compositionally biased region" description="Low complexity" evidence="1">
    <location>
        <begin position="30"/>
        <end position="41"/>
    </location>
</feature>
<protein>
    <recommendedName>
        <fullName evidence="4">Collagen alpha-1(I) chain-like</fullName>
    </recommendedName>
</protein>
<feature type="region of interest" description="Disordered" evidence="1">
    <location>
        <begin position="1"/>
        <end position="238"/>
    </location>
</feature>
<accession>A0ABN8ZIW9</accession>
<dbReference type="Proteomes" id="UP001176941">
    <property type="component" value="Chromosome 33"/>
</dbReference>
<evidence type="ECO:0008006" key="4">
    <source>
        <dbReference type="Google" id="ProtNLM"/>
    </source>
</evidence>
<feature type="compositionally biased region" description="Gly residues" evidence="1">
    <location>
        <begin position="172"/>
        <end position="189"/>
    </location>
</feature>
<name>A0ABN8ZIW9_RANTA</name>
<organism evidence="2 3">
    <name type="scientific">Rangifer tarandus platyrhynchus</name>
    <name type="common">Svalbard reindeer</name>
    <dbReference type="NCBI Taxonomy" id="3082113"/>
    <lineage>
        <taxon>Eukaryota</taxon>
        <taxon>Metazoa</taxon>
        <taxon>Chordata</taxon>
        <taxon>Craniata</taxon>
        <taxon>Vertebrata</taxon>
        <taxon>Euteleostomi</taxon>
        <taxon>Mammalia</taxon>
        <taxon>Eutheria</taxon>
        <taxon>Laurasiatheria</taxon>
        <taxon>Artiodactyla</taxon>
        <taxon>Ruminantia</taxon>
        <taxon>Pecora</taxon>
        <taxon>Cervidae</taxon>
        <taxon>Odocoileinae</taxon>
        <taxon>Rangifer</taxon>
    </lineage>
</organism>
<gene>
    <name evidence="2" type="ORF">MRATA1EN1_LOCUS22397</name>
</gene>
<dbReference type="EMBL" id="OX459969">
    <property type="protein sequence ID" value="CAI9173435.1"/>
    <property type="molecule type" value="Genomic_DNA"/>
</dbReference>
<evidence type="ECO:0000256" key="1">
    <source>
        <dbReference type="SAM" id="MobiDB-lite"/>
    </source>
</evidence>
<proteinExistence type="predicted"/>
<keyword evidence="3" id="KW-1185">Reference proteome</keyword>
<evidence type="ECO:0000313" key="2">
    <source>
        <dbReference type="EMBL" id="CAI9173435.1"/>
    </source>
</evidence>
<feature type="compositionally biased region" description="Basic and acidic residues" evidence="1">
    <location>
        <begin position="85"/>
        <end position="100"/>
    </location>
</feature>
<sequence>MSRCTALKGTSSGEKARSRPSPLWGLQEQPALLKGLPLAGPSFPGPAGPESGRPRALSPRLAAAAAGAPDGKAPATRPGQRRWAGRREWLGDRGRRDPKVSRSGCARGPRAFCLERPLGRGWRRTRTRGEGRPSGPEPRAGRAGGGPGSLPAPRTSRPQLDLPSARPATGRTGPGIKAGCGAGRGAGGEEQGEASGVLNASRTSTGTHTGAKVRTQDLAQDRRSAQTHSPGLPFPLAPGSRLGSLAQATYTKGHLACRFALRSRLFRSHLLPRSGLRLLLSPAAWSRRGDEKPL</sequence>